<proteinExistence type="predicted"/>
<gene>
    <name evidence="1" type="ORF">ENU91_01475</name>
</gene>
<sequence length="191" mass="22645">MLKNLKYLRIVDPDPTALILEKIRIAEDLFKDWGEYFFKEEKFINLLEKYKDAIFRSNELMEDLGSFEECYICSVEENKGCCKIGLENEVTINILLINMFFKKPIPQEREIPGRCFFVGPTGCKIFARPYLCREFFCNRLLRLFSPEEYALLTQTISYELTLLYEINVYIRKELEYLLGEFLLEIDIAGYS</sequence>
<name>A0A7V4JPD6_9BACT</name>
<dbReference type="EMBL" id="DTEI01000029">
    <property type="protein sequence ID" value="HGU15323.1"/>
    <property type="molecule type" value="Genomic_DNA"/>
</dbReference>
<protein>
    <submittedName>
        <fullName evidence="1">Uncharacterized protein</fullName>
    </submittedName>
</protein>
<evidence type="ECO:0000313" key="1">
    <source>
        <dbReference type="EMBL" id="HGU15323.1"/>
    </source>
</evidence>
<reference evidence="1" key="1">
    <citation type="journal article" date="2020" name="mSystems">
        <title>Genome- and Community-Level Interaction Insights into Carbon Utilization and Element Cycling Functions of Hydrothermarchaeota in Hydrothermal Sediment.</title>
        <authorList>
            <person name="Zhou Z."/>
            <person name="Liu Y."/>
            <person name="Xu W."/>
            <person name="Pan J."/>
            <person name="Luo Z.H."/>
            <person name="Li M."/>
        </authorList>
    </citation>
    <scope>NUCLEOTIDE SEQUENCE [LARGE SCALE GENOMIC DNA]</scope>
    <source>
        <strain evidence="1">SpSt-711</strain>
    </source>
</reference>
<accession>A0A7V4JPD6</accession>
<organism evidence="1">
    <name type="scientific">Thermodesulfobacterium geofontis</name>
    <dbReference type="NCBI Taxonomy" id="1295609"/>
    <lineage>
        <taxon>Bacteria</taxon>
        <taxon>Pseudomonadati</taxon>
        <taxon>Thermodesulfobacteriota</taxon>
        <taxon>Thermodesulfobacteria</taxon>
        <taxon>Thermodesulfobacteriales</taxon>
        <taxon>Thermodesulfobacteriaceae</taxon>
        <taxon>Thermodesulfobacterium</taxon>
    </lineage>
</organism>
<dbReference type="AlphaFoldDB" id="A0A7V4JPD6"/>
<comment type="caution">
    <text evidence="1">The sequence shown here is derived from an EMBL/GenBank/DDBJ whole genome shotgun (WGS) entry which is preliminary data.</text>
</comment>